<evidence type="ECO:0000313" key="1">
    <source>
        <dbReference type="EMBL" id="ETJ43886.1"/>
    </source>
</evidence>
<gene>
    <name evidence="1" type="ORF">Q604_UNBC02085G0001</name>
</gene>
<comment type="caution">
    <text evidence="1">The sequence shown here is derived from an EMBL/GenBank/DDBJ whole genome shotgun (WGS) entry which is preliminary data.</text>
</comment>
<dbReference type="AlphaFoldDB" id="W1YNJ3"/>
<reference evidence="1" key="1">
    <citation type="submission" date="2013-12" db="EMBL/GenBank/DDBJ databases">
        <title>A Varibaculum cambriense genome reconstructed from a premature infant gut community with otherwise low bacterial novelty that shifts toward anaerobic metabolism during the third week of life.</title>
        <authorList>
            <person name="Brown C.T."/>
            <person name="Sharon I."/>
            <person name="Thomas B.C."/>
            <person name="Castelle C.J."/>
            <person name="Morowitz M.J."/>
            <person name="Banfield J.F."/>
        </authorList>
    </citation>
    <scope>NUCLEOTIDE SEQUENCE</scope>
</reference>
<dbReference type="EMBL" id="AZMM01002085">
    <property type="protein sequence ID" value="ETJ43886.1"/>
    <property type="molecule type" value="Genomic_DNA"/>
</dbReference>
<name>W1YNJ3_9ZZZZ</name>
<accession>W1YNJ3</accession>
<organism evidence="1">
    <name type="scientific">human gut metagenome</name>
    <dbReference type="NCBI Taxonomy" id="408170"/>
    <lineage>
        <taxon>unclassified sequences</taxon>
        <taxon>metagenomes</taxon>
        <taxon>organismal metagenomes</taxon>
    </lineage>
</organism>
<proteinExistence type="predicted"/>
<protein>
    <submittedName>
        <fullName evidence="1">Histone deacetylase family</fullName>
    </submittedName>
</protein>
<feature type="non-terminal residue" evidence="1">
    <location>
        <position position="57"/>
    </location>
</feature>
<sequence>MWNKGLSYRERHGLINIHKNVRNNLNTDKNTSNHSLGLVFFPAFDWKISETHPERQE</sequence>